<sequence length="68" mass="7431">MTARILITLPDDVADELGATIPKGQVSNFVTKQVQRGLREQALHSMDDAINDIVSDDKALLDRLGNVQ</sequence>
<evidence type="ECO:0000313" key="2">
    <source>
        <dbReference type="Proteomes" id="UP001479933"/>
    </source>
</evidence>
<accession>A0ABZ2U6T0</accession>
<keyword evidence="2" id="KW-1185">Reference proteome</keyword>
<protein>
    <recommendedName>
        <fullName evidence="3">CopG family transcriptional regulator</fullName>
    </recommendedName>
</protein>
<dbReference type="Proteomes" id="UP001479933">
    <property type="component" value="Chromosome"/>
</dbReference>
<proteinExistence type="predicted"/>
<gene>
    <name evidence="1" type="ORF">RVF87_10035</name>
</gene>
<evidence type="ECO:0000313" key="1">
    <source>
        <dbReference type="EMBL" id="WYY09370.1"/>
    </source>
</evidence>
<dbReference type="RefSeq" id="WP_157085994.1">
    <property type="nucleotide sequence ID" value="NZ_CP136137.1"/>
</dbReference>
<evidence type="ECO:0008006" key="3">
    <source>
        <dbReference type="Google" id="ProtNLM"/>
    </source>
</evidence>
<name>A0ABZ2U6T0_9ACTN</name>
<reference evidence="1 2" key="1">
    <citation type="journal article" date="2023" name="Virus Evol.">
        <title>Computational host range prediction-The good, the bad, and the ugly.</title>
        <authorList>
            <person name="Howell A.A."/>
            <person name="Versoza C.J."/>
            <person name="Pfeifer S.P."/>
        </authorList>
    </citation>
    <scope>NUCLEOTIDE SEQUENCE [LARGE SCALE GENOMIC DNA]</scope>
    <source>
        <strain evidence="1 2">1610/1b</strain>
    </source>
</reference>
<dbReference type="EMBL" id="CP136137">
    <property type="protein sequence ID" value="WYY09370.1"/>
    <property type="molecule type" value="Genomic_DNA"/>
</dbReference>
<organism evidence="1 2">
    <name type="scientific">Gordonia hydrophobica</name>
    <dbReference type="NCBI Taxonomy" id="40516"/>
    <lineage>
        <taxon>Bacteria</taxon>
        <taxon>Bacillati</taxon>
        <taxon>Actinomycetota</taxon>
        <taxon>Actinomycetes</taxon>
        <taxon>Mycobacteriales</taxon>
        <taxon>Gordoniaceae</taxon>
        <taxon>Gordonia</taxon>
    </lineage>
</organism>